<evidence type="ECO:0000256" key="1">
    <source>
        <dbReference type="ARBA" id="ARBA00022617"/>
    </source>
</evidence>
<evidence type="ECO:0000256" key="5">
    <source>
        <dbReference type="SAM" id="Phobius"/>
    </source>
</evidence>
<organism evidence="7 8">
    <name type="scientific">Paraphoma chrysanthemicola</name>
    <dbReference type="NCBI Taxonomy" id="798071"/>
    <lineage>
        <taxon>Eukaryota</taxon>
        <taxon>Fungi</taxon>
        <taxon>Dikarya</taxon>
        <taxon>Ascomycota</taxon>
        <taxon>Pezizomycotina</taxon>
        <taxon>Dothideomycetes</taxon>
        <taxon>Pleosporomycetidae</taxon>
        <taxon>Pleosporales</taxon>
        <taxon>Pleosporineae</taxon>
        <taxon>Phaeosphaeriaceae</taxon>
        <taxon>Paraphoma</taxon>
    </lineage>
</organism>
<dbReference type="OrthoDB" id="260519at2759"/>
<dbReference type="EMBL" id="JAGMVJ010000015">
    <property type="protein sequence ID" value="KAH7080820.1"/>
    <property type="molecule type" value="Genomic_DNA"/>
</dbReference>
<keyword evidence="3" id="KW-0408">Iron</keyword>
<feature type="transmembrane region" description="Helical" evidence="5">
    <location>
        <begin position="114"/>
        <end position="133"/>
    </location>
</feature>
<evidence type="ECO:0000256" key="2">
    <source>
        <dbReference type="ARBA" id="ARBA00022723"/>
    </source>
</evidence>
<gene>
    <name evidence="7" type="ORF">FB567DRAFT_449056</name>
</gene>
<dbReference type="GO" id="GO:0016020">
    <property type="term" value="C:membrane"/>
    <property type="evidence" value="ECO:0007669"/>
    <property type="project" value="TreeGrafter"/>
</dbReference>
<feature type="domain" description="Cytochrome b5 heme-binding" evidence="6">
    <location>
        <begin position="3"/>
        <end position="79"/>
    </location>
</feature>
<dbReference type="Gene3D" id="3.10.120.10">
    <property type="entry name" value="Cytochrome b5-like heme/steroid binding domain"/>
    <property type="match status" value="1"/>
</dbReference>
<feature type="transmembrane region" description="Helical" evidence="5">
    <location>
        <begin position="153"/>
        <end position="178"/>
    </location>
</feature>
<keyword evidence="2" id="KW-0479">Metal-binding</keyword>
<dbReference type="PROSITE" id="PS50255">
    <property type="entry name" value="CYTOCHROME_B5_2"/>
    <property type="match status" value="1"/>
</dbReference>
<dbReference type="InterPro" id="IPR036400">
    <property type="entry name" value="Cyt_B5-like_heme/steroid_sf"/>
</dbReference>
<keyword evidence="1" id="KW-0349">Heme</keyword>
<proteinExistence type="inferred from homology"/>
<reference evidence="7" key="1">
    <citation type="journal article" date="2021" name="Nat. Commun.">
        <title>Genetic determinants of endophytism in the Arabidopsis root mycobiome.</title>
        <authorList>
            <person name="Mesny F."/>
            <person name="Miyauchi S."/>
            <person name="Thiergart T."/>
            <person name="Pickel B."/>
            <person name="Atanasova L."/>
            <person name="Karlsson M."/>
            <person name="Huettel B."/>
            <person name="Barry K.W."/>
            <person name="Haridas S."/>
            <person name="Chen C."/>
            <person name="Bauer D."/>
            <person name="Andreopoulos W."/>
            <person name="Pangilinan J."/>
            <person name="LaButti K."/>
            <person name="Riley R."/>
            <person name="Lipzen A."/>
            <person name="Clum A."/>
            <person name="Drula E."/>
            <person name="Henrissat B."/>
            <person name="Kohler A."/>
            <person name="Grigoriev I.V."/>
            <person name="Martin F.M."/>
            <person name="Hacquard S."/>
        </authorList>
    </citation>
    <scope>NUCLEOTIDE SEQUENCE</scope>
    <source>
        <strain evidence="7">MPI-SDFR-AT-0120</strain>
    </source>
</reference>
<evidence type="ECO:0000256" key="4">
    <source>
        <dbReference type="ARBA" id="ARBA00038168"/>
    </source>
</evidence>
<accession>A0A8K0VW90</accession>
<dbReference type="Proteomes" id="UP000813461">
    <property type="component" value="Unassembled WGS sequence"/>
</dbReference>
<evidence type="ECO:0000259" key="6">
    <source>
        <dbReference type="PROSITE" id="PS50255"/>
    </source>
</evidence>
<dbReference type="GO" id="GO:0020037">
    <property type="term" value="F:heme binding"/>
    <property type="evidence" value="ECO:0007669"/>
    <property type="project" value="TreeGrafter"/>
</dbReference>
<dbReference type="InterPro" id="IPR050668">
    <property type="entry name" value="Cytochrome_b5"/>
</dbReference>
<name>A0A8K0VW90_9PLEO</name>
<dbReference type="GO" id="GO:0046872">
    <property type="term" value="F:metal ion binding"/>
    <property type="evidence" value="ECO:0007669"/>
    <property type="project" value="UniProtKB-KW"/>
</dbReference>
<keyword evidence="8" id="KW-1185">Reference proteome</keyword>
<keyword evidence="5" id="KW-0812">Transmembrane</keyword>
<dbReference type="AlphaFoldDB" id="A0A8K0VW90"/>
<dbReference type="PANTHER" id="PTHR19359:SF14">
    <property type="entry name" value="CYTOCHROME B5 A"/>
    <property type="match status" value="1"/>
</dbReference>
<dbReference type="SUPFAM" id="SSF55856">
    <property type="entry name" value="Cytochrome b5-like heme/steroid binding domain"/>
    <property type="match status" value="1"/>
</dbReference>
<dbReference type="InterPro" id="IPR001199">
    <property type="entry name" value="Cyt_B5-like_heme/steroid-bd"/>
</dbReference>
<comment type="similarity">
    <text evidence="4">Belongs to the cytochrome b5 family.</text>
</comment>
<keyword evidence="5" id="KW-1133">Transmembrane helix</keyword>
<dbReference type="SMART" id="SM01117">
    <property type="entry name" value="Cyt-b5"/>
    <property type="match status" value="1"/>
</dbReference>
<sequence length="199" mass="21216">MEGITIGVAQLAKHNTQQDLWVAVHGKVYDLTTFATDHPGGIDVLQECAGSDGTETYEYAGHSAEALAVLDRFQIGMLEGHGTSHQFSSPAPVSPLPVGHSAPITEMRRVWSSAHSGSLLVFLSLLAAARIFWKAGYMEAETTASSGQMLRPASAFLVGLVVASSVGFMGLAATYSVFKGTLRQEKEVFAYPSVISVKR</sequence>
<dbReference type="Pfam" id="PF00173">
    <property type="entry name" value="Cyt-b5"/>
    <property type="match status" value="1"/>
</dbReference>
<dbReference type="PANTHER" id="PTHR19359">
    <property type="entry name" value="CYTOCHROME B5"/>
    <property type="match status" value="1"/>
</dbReference>
<evidence type="ECO:0000313" key="8">
    <source>
        <dbReference type="Proteomes" id="UP000813461"/>
    </source>
</evidence>
<dbReference type="PRINTS" id="PR00363">
    <property type="entry name" value="CYTOCHROMEB5"/>
</dbReference>
<comment type="caution">
    <text evidence="7">The sequence shown here is derived from an EMBL/GenBank/DDBJ whole genome shotgun (WGS) entry which is preliminary data.</text>
</comment>
<protein>
    <submittedName>
        <fullName evidence="7">Cytochrome b5-like heme/steroid binding domain-containing protein</fullName>
    </submittedName>
</protein>
<keyword evidence="5" id="KW-0472">Membrane</keyword>
<evidence type="ECO:0000313" key="7">
    <source>
        <dbReference type="EMBL" id="KAH7080820.1"/>
    </source>
</evidence>
<evidence type="ECO:0000256" key="3">
    <source>
        <dbReference type="ARBA" id="ARBA00023004"/>
    </source>
</evidence>